<evidence type="ECO:0000313" key="3">
    <source>
        <dbReference type="Proteomes" id="UP001595840"/>
    </source>
</evidence>
<keyword evidence="3" id="KW-1185">Reference proteome</keyword>
<dbReference type="Proteomes" id="UP001595840">
    <property type="component" value="Unassembled WGS sequence"/>
</dbReference>
<feature type="signal peptide" evidence="1">
    <location>
        <begin position="1"/>
        <end position="29"/>
    </location>
</feature>
<evidence type="ECO:0000313" key="2">
    <source>
        <dbReference type="EMBL" id="MFC4361286.1"/>
    </source>
</evidence>
<dbReference type="RefSeq" id="WP_290259972.1">
    <property type="nucleotide sequence ID" value="NZ_JAUFQG010000004.1"/>
</dbReference>
<evidence type="ECO:0000256" key="1">
    <source>
        <dbReference type="SAM" id="SignalP"/>
    </source>
</evidence>
<sequence>MNNTKRFRTRLNIIACLLLTLGYAAASQAAGYFKDNFTWGFNRHIWQARSGSNGTPFGCTFTPSQITPSSHGITLRVSSSQCAELQTKAFYSYGRV</sequence>
<protein>
    <submittedName>
        <fullName evidence="2">Uncharacterized protein</fullName>
    </submittedName>
</protein>
<dbReference type="Gene3D" id="2.60.120.200">
    <property type="match status" value="1"/>
</dbReference>
<gene>
    <name evidence="2" type="ORF">ACFOX3_03170</name>
</gene>
<comment type="caution">
    <text evidence="2">The sequence shown here is derived from an EMBL/GenBank/DDBJ whole genome shotgun (WGS) entry which is preliminary data.</text>
</comment>
<dbReference type="InterPro" id="IPR013320">
    <property type="entry name" value="ConA-like_dom_sf"/>
</dbReference>
<proteinExistence type="predicted"/>
<organism evidence="2 3">
    <name type="scientific">Simiduia curdlanivorans</name>
    <dbReference type="NCBI Taxonomy" id="1492769"/>
    <lineage>
        <taxon>Bacteria</taxon>
        <taxon>Pseudomonadati</taxon>
        <taxon>Pseudomonadota</taxon>
        <taxon>Gammaproteobacteria</taxon>
        <taxon>Cellvibrionales</taxon>
        <taxon>Cellvibrionaceae</taxon>
        <taxon>Simiduia</taxon>
    </lineage>
</organism>
<feature type="chain" id="PRO_5046516956" evidence="1">
    <location>
        <begin position="30"/>
        <end position="96"/>
    </location>
</feature>
<reference evidence="3" key="1">
    <citation type="journal article" date="2019" name="Int. J. Syst. Evol. Microbiol.">
        <title>The Global Catalogue of Microorganisms (GCM) 10K type strain sequencing project: providing services to taxonomists for standard genome sequencing and annotation.</title>
        <authorList>
            <consortium name="The Broad Institute Genomics Platform"/>
            <consortium name="The Broad Institute Genome Sequencing Center for Infectious Disease"/>
            <person name="Wu L."/>
            <person name="Ma J."/>
        </authorList>
    </citation>
    <scope>NUCLEOTIDE SEQUENCE [LARGE SCALE GENOMIC DNA]</scope>
    <source>
        <strain evidence="3">CECT 8570</strain>
    </source>
</reference>
<accession>A0ABV8V1L6</accession>
<keyword evidence="1" id="KW-0732">Signal</keyword>
<dbReference type="SUPFAM" id="SSF49899">
    <property type="entry name" value="Concanavalin A-like lectins/glucanases"/>
    <property type="match status" value="1"/>
</dbReference>
<name>A0ABV8V1L6_9GAMM</name>
<dbReference type="EMBL" id="JBHSCX010000003">
    <property type="protein sequence ID" value="MFC4361286.1"/>
    <property type="molecule type" value="Genomic_DNA"/>
</dbReference>